<dbReference type="Gene3D" id="3.40.50.2000">
    <property type="entry name" value="Glycogen Phosphorylase B"/>
    <property type="match status" value="2"/>
</dbReference>
<dbReference type="InterPro" id="IPR001296">
    <property type="entry name" value="Glyco_trans_1"/>
</dbReference>
<keyword evidence="1 3" id="KW-0808">Transferase</keyword>
<evidence type="ECO:0000313" key="4">
    <source>
        <dbReference type="Proteomes" id="UP000095488"/>
    </source>
</evidence>
<name>A0ABM9URF5_SARVE</name>
<proteinExistence type="predicted"/>
<reference evidence="3 4" key="1">
    <citation type="submission" date="2015-09" db="EMBL/GenBank/DDBJ databases">
        <authorList>
            <consortium name="Pathogen Informatics"/>
        </authorList>
    </citation>
    <scope>NUCLEOTIDE SEQUENCE [LARGE SCALE GENOMIC DNA]</scope>
    <source>
        <strain evidence="3 4">2789STDY5834858</strain>
    </source>
</reference>
<sequence>MKILLDARGASWYNGTGIGTYTFNLIESMININNSNDKFHLFCSGGKEEAFNKDNTKIIMSSKKHQHFFEDYYIPLYANKESIDLYHVPQNGIGLNEKGDFLKIVTIHDLIPYVLPETVGKNYLKNFLKDMPAIINNADGILTVSEYSKKDILKFFPSFPSERIIVTPLAANKNFKPLDKRKCKQEMVAKFNINNPFVLYLGGFSLRKNVKLLIDVFNNIFSSLNGEFDLVIAGSLKDEGLKLKEYSNNLEGRNHIKFIGFVEDSFLPVLYNASELFVYPSLYEGFGLPPLEAMSCKTPIISTNITSIPEVVKNPYVLIEPNNKHDLENRLVTLLNNDKLRHALGNEGFENSKNFTWEKTAKKTLNSYKTFYKLGKKDK</sequence>
<dbReference type="PANTHER" id="PTHR46401:SF2">
    <property type="entry name" value="GLYCOSYLTRANSFERASE WBBK-RELATED"/>
    <property type="match status" value="1"/>
</dbReference>
<evidence type="ECO:0000259" key="2">
    <source>
        <dbReference type="Pfam" id="PF00534"/>
    </source>
</evidence>
<dbReference type="EMBL" id="CYZR01000005">
    <property type="protein sequence ID" value="CUO05087.1"/>
    <property type="molecule type" value="Genomic_DNA"/>
</dbReference>
<keyword evidence="3" id="KW-0328">Glycosyltransferase</keyword>
<keyword evidence="4" id="KW-1185">Reference proteome</keyword>
<organism evidence="3 4">
    <name type="scientific">Sarcina ventriculi</name>
    <name type="common">Clostridium ventriculi</name>
    <dbReference type="NCBI Taxonomy" id="1267"/>
    <lineage>
        <taxon>Bacteria</taxon>
        <taxon>Bacillati</taxon>
        <taxon>Bacillota</taxon>
        <taxon>Clostridia</taxon>
        <taxon>Eubacteriales</taxon>
        <taxon>Clostridiaceae</taxon>
        <taxon>Sarcina</taxon>
    </lineage>
</organism>
<dbReference type="Pfam" id="PF00534">
    <property type="entry name" value="Glycos_transf_1"/>
    <property type="match status" value="1"/>
</dbReference>
<dbReference type="CDD" id="cd03809">
    <property type="entry name" value="GT4_MtfB-like"/>
    <property type="match status" value="1"/>
</dbReference>
<feature type="domain" description="Glycosyl transferase family 1" evidence="2">
    <location>
        <begin position="192"/>
        <end position="348"/>
    </location>
</feature>
<accession>A0ABM9URF5</accession>
<protein>
    <submittedName>
        <fullName evidence="3">D-inositol-3-phosphate glycosyltransferase</fullName>
        <ecNumber evidence="3">2.4.1.250</ecNumber>
    </submittedName>
</protein>
<evidence type="ECO:0000256" key="1">
    <source>
        <dbReference type="ARBA" id="ARBA00022679"/>
    </source>
</evidence>
<comment type="caution">
    <text evidence="3">The sequence shown here is derived from an EMBL/GenBank/DDBJ whole genome shotgun (WGS) entry which is preliminary data.</text>
</comment>
<evidence type="ECO:0000313" key="3">
    <source>
        <dbReference type="EMBL" id="CUO05087.1"/>
    </source>
</evidence>
<dbReference type="EC" id="2.4.1.250" evidence="3"/>
<dbReference type="SUPFAM" id="SSF53756">
    <property type="entry name" value="UDP-Glycosyltransferase/glycogen phosphorylase"/>
    <property type="match status" value="1"/>
</dbReference>
<gene>
    <name evidence="3" type="primary">mshA_3</name>
    <name evidence="3" type="ORF">ERS852473_01782</name>
</gene>
<dbReference type="Proteomes" id="UP000095488">
    <property type="component" value="Unassembled WGS sequence"/>
</dbReference>
<dbReference type="GO" id="GO:0102710">
    <property type="term" value="F:D-inositol-3-phosphate glycosyltransferase activity"/>
    <property type="evidence" value="ECO:0007669"/>
    <property type="project" value="UniProtKB-EC"/>
</dbReference>
<dbReference type="RefSeq" id="WP_055259598.1">
    <property type="nucleotide sequence ID" value="NZ_CABIXL010000005.1"/>
</dbReference>
<dbReference type="PANTHER" id="PTHR46401">
    <property type="entry name" value="GLYCOSYLTRANSFERASE WBBK-RELATED"/>
    <property type="match status" value="1"/>
</dbReference>